<dbReference type="Proteomes" id="UP000009007">
    <property type="component" value="Chromosome I"/>
</dbReference>
<dbReference type="EMBL" id="HE964772">
    <property type="protein sequence ID" value="CCJ36107.1"/>
    <property type="molecule type" value="Genomic_DNA"/>
</dbReference>
<evidence type="ECO:0000313" key="2">
    <source>
        <dbReference type="EMBL" id="CCJ36107.1"/>
    </source>
</evidence>
<dbReference type="HOGENOM" id="CLU_2534663_0_0_2"/>
<evidence type="ECO:0000313" key="3">
    <source>
        <dbReference type="Proteomes" id="UP000009007"/>
    </source>
</evidence>
<protein>
    <submittedName>
        <fullName evidence="2">Uncharacterized protein</fullName>
    </submittedName>
</protein>
<sequence length="83" mass="8755">MLTTISRKDRQGRTAPERVLLRVLPLERTVGISPLGEGTGEGVSPSPQAGTHTFPLKAPAPGGAQYMGIPGKSHSRDANPRKV</sequence>
<keyword evidence="3" id="KW-1185">Reference proteome</keyword>
<accession>I7LJL9</accession>
<dbReference type="BioCyc" id="MBOU1201294:BN140_RS05885-MONOMER"/>
<feature type="compositionally biased region" description="Basic and acidic residues" evidence="1">
    <location>
        <begin position="74"/>
        <end position="83"/>
    </location>
</feature>
<dbReference type="KEGG" id="mbg:BN140_1184"/>
<evidence type="ECO:0000256" key="1">
    <source>
        <dbReference type="SAM" id="MobiDB-lite"/>
    </source>
</evidence>
<dbReference type="PATRIC" id="fig|1201294.9.peg.1307"/>
<reference evidence="3" key="1">
    <citation type="journal article" date="2012" name="J. Bacteriol.">
        <title>Complete genome sequence of the hydrogenotrophic, methanogenic archaeon Methanoculleus bourgensis strain MS2T, isolated from a sewage sludge digester.</title>
        <authorList>
            <person name="Maus I."/>
            <person name="Wibberg D."/>
            <person name="Stantscheff R."/>
            <person name="Eikmeyer F.G."/>
            <person name="Seffner A."/>
            <person name="Boelter J."/>
            <person name="Szczepanowski R."/>
            <person name="Blom J."/>
            <person name="Jaenicke S."/>
            <person name="Konig H."/>
            <person name="Puhler A."/>
            <person name="Schluter A."/>
        </authorList>
    </citation>
    <scope>NUCLEOTIDE SEQUENCE [LARGE SCALE GENOMIC DNA]</scope>
    <source>
        <strain evidence="3">ATCC 43281 / DSM 3045 / OCM 15 / MS2</strain>
    </source>
</reference>
<organism evidence="2 3">
    <name type="scientific">Methanoculleus bourgensis (strain ATCC 43281 / DSM 3045 / OCM 15 / MS2)</name>
    <name type="common">Methanogenium bourgense</name>
    <dbReference type="NCBI Taxonomy" id="1201294"/>
    <lineage>
        <taxon>Archaea</taxon>
        <taxon>Methanobacteriati</taxon>
        <taxon>Methanobacteriota</taxon>
        <taxon>Stenosarchaea group</taxon>
        <taxon>Methanomicrobia</taxon>
        <taxon>Methanomicrobiales</taxon>
        <taxon>Methanomicrobiaceae</taxon>
        <taxon>Methanoculleus</taxon>
    </lineage>
</organism>
<name>I7LJL9_METBM</name>
<proteinExistence type="predicted"/>
<dbReference type="AlphaFoldDB" id="I7LJL9"/>
<gene>
    <name evidence="2" type="ordered locus">BN140_1184</name>
</gene>
<feature type="region of interest" description="Disordered" evidence="1">
    <location>
        <begin position="31"/>
        <end position="83"/>
    </location>
</feature>